<reference evidence="3 4" key="1">
    <citation type="journal article" date="2017" name="BMC Genomics">
        <title>Comparative genomic and phylogenomic analyses of the Bifidobacteriaceae family.</title>
        <authorList>
            <person name="Lugli G.A."/>
            <person name="Milani C."/>
            <person name="Turroni F."/>
            <person name="Duranti S."/>
            <person name="Mancabelli L."/>
            <person name="Mangifesta M."/>
            <person name="Ferrario C."/>
            <person name="Modesto M."/>
            <person name="Mattarelli P."/>
            <person name="Jiri K."/>
            <person name="van Sinderen D."/>
            <person name="Ventura M."/>
        </authorList>
    </citation>
    <scope>NUCLEOTIDE SEQUENCE [LARGE SCALE GENOMIC DNA]</scope>
    <source>
        <strain evidence="3 4">DSM 24744</strain>
    </source>
</reference>
<comment type="caution">
    <text evidence="3">The sequence shown here is derived from an EMBL/GenBank/DDBJ whole genome shotgun (WGS) entry which is preliminary data.</text>
</comment>
<proteinExistence type="predicted"/>
<dbReference type="Proteomes" id="UP000216454">
    <property type="component" value="Unassembled WGS sequence"/>
</dbReference>
<evidence type="ECO:0000259" key="2">
    <source>
        <dbReference type="Pfam" id="PF10881"/>
    </source>
</evidence>
<dbReference type="EMBL" id="MWWQ01000004">
    <property type="protein sequence ID" value="OZG53531.1"/>
    <property type="molecule type" value="Genomic_DNA"/>
</dbReference>
<feature type="domain" description="DUF2726" evidence="2">
    <location>
        <begin position="93"/>
        <end position="211"/>
    </location>
</feature>
<accession>A0A261F366</accession>
<protein>
    <recommendedName>
        <fullName evidence="2">DUF2726 domain-containing protein</fullName>
    </recommendedName>
</protein>
<evidence type="ECO:0000313" key="3">
    <source>
        <dbReference type="EMBL" id="OZG53531.1"/>
    </source>
</evidence>
<name>A0A261F366_9BIFI</name>
<organism evidence="3 4">
    <name type="scientific">Pseudoscardovia suis</name>
    <dbReference type="NCBI Taxonomy" id="987063"/>
    <lineage>
        <taxon>Bacteria</taxon>
        <taxon>Bacillati</taxon>
        <taxon>Actinomycetota</taxon>
        <taxon>Actinomycetes</taxon>
        <taxon>Bifidobacteriales</taxon>
        <taxon>Bifidobacteriaceae</taxon>
        <taxon>Pseudoscardovia</taxon>
    </lineage>
</organism>
<keyword evidence="4" id="KW-1185">Reference proteome</keyword>
<gene>
    <name evidence="3" type="ORF">PSSU_0297</name>
</gene>
<feature type="transmembrane region" description="Helical" evidence="1">
    <location>
        <begin position="55"/>
        <end position="74"/>
    </location>
</feature>
<keyword evidence="1" id="KW-0472">Membrane</keyword>
<evidence type="ECO:0000313" key="4">
    <source>
        <dbReference type="Proteomes" id="UP000216454"/>
    </source>
</evidence>
<dbReference type="InterPro" id="IPR024402">
    <property type="entry name" value="DUF2726"/>
</dbReference>
<keyword evidence="1" id="KW-0812">Transmembrane</keyword>
<evidence type="ECO:0000256" key="1">
    <source>
        <dbReference type="SAM" id="Phobius"/>
    </source>
</evidence>
<keyword evidence="1" id="KW-1133">Transmembrane helix</keyword>
<dbReference type="AlphaFoldDB" id="A0A261F366"/>
<dbReference type="Pfam" id="PF10881">
    <property type="entry name" value="DUF2726"/>
    <property type="match status" value="1"/>
</dbReference>
<sequence length="218" mass="24514">MVALFPALCILPIGRGALYHVGVQESTLIKGIANAMFAESDSKGTAAWIHPDGQVPVMVLVVVIVLLVLLGQLFGSRSSKGAKPEYRYRARTSVMSAREEEFYHRLTAILGPRYLVFPQMHLSALLDWHIKGQNWNAARSSINGKSVDYAVVEADTLQLLCAIELDDHTHDRPDRVERDRLVERIFSSAGLPLVRFRDVERMSDSQVRDAVFSHMRRM</sequence>